<sequence>MNRMYKVFEALDELVQTVQRAYGVPMTGNCVVPRQEVLALLDDLRDALPVELDDAQDVLDHRDAVIREAEEKAGVIVDDAADEARNLLTRSTQEADQMVEDATNHAQSVVAKANESADRIVGDARREAANVTERAQAEAERLVKSGNDSYRRAVAEGQAEQERLVSESEVVRRSTEEAHRIVDAAHADSNKLRNECDEYVDSKLAEFETSLSTTLRSVTADRSALRRGAGATGREPRDEQRDYDREYERDYDRDYDRSDRSDRADRSDRGYNREY</sequence>
<keyword evidence="4" id="KW-1185">Reference proteome</keyword>
<reference evidence="3 4" key="1">
    <citation type="submission" date="2014-08" db="EMBL/GenBank/DDBJ databases">
        <title>Complete genome sequence of Corynebacterium deserti GIMN1.010 (=DSM 45689), isolated from desert sand in western China.</title>
        <authorList>
            <person name="Ruckert C."/>
            <person name="Albersmeier A."/>
            <person name="Kalinowski J."/>
        </authorList>
    </citation>
    <scope>NUCLEOTIDE SEQUENCE [LARGE SCALE GENOMIC DNA]</scope>
    <source>
        <strain evidence="3 4">GIMN1.010</strain>
    </source>
</reference>
<dbReference type="KEGG" id="cdx:CDES_09340"/>
<dbReference type="Gene3D" id="1.20.5.2950">
    <property type="match status" value="1"/>
</dbReference>
<accession>A0A0M3Q9T9</accession>
<feature type="compositionally biased region" description="Basic and acidic residues" evidence="2">
    <location>
        <begin position="234"/>
        <end position="275"/>
    </location>
</feature>
<dbReference type="PANTHER" id="PTHR38010:SF1">
    <property type="entry name" value="SLR0848 PROTEIN"/>
    <property type="match status" value="1"/>
</dbReference>
<protein>
    <recommendedName>
        <fullName evidence="5">Cell division initiation protein</fullName>
    </recommendedName>
</protein>
<feature type="coiled-coil region" evidence="1">
    <location>
        <begin position="52"/>
        <end position="101"/>
    </location>
</feature>
<dbReference type="Proteomes" id="UP000068067">
    <property type="component" value="Chromosome"/>
</dbReference>
<organism evidence="3 4">
    <name type="scientific">Corynebacterium deserti GIMN1.010</name>
    <dbReference type="NCBI Taxonomy" id="931089"/>
    <lineage>
        <taxon>Bacteria</taxon>
        <taxon>Bacillati</taxon>
        <taxon>Actinomycetota</taxon>
        <taxon>Actinomycetes</taxon>
        <taxon>Mycobacteriales</taxon>
        <taxon>Corynebacteriaceae</taxon>
        <taxon>Corynebacterium</taxon>
    </lineage>
</organism>
<name>A0A0M3Q9T9_9CORY</name>
<dbReference type="PANTHER" id="PTHR38010">
    <property type="entry name" value="SLR0848 PROTEIN"/>
    <property type="match status" value="1"/>
</dbReference>
<keyword evidence="1" id="KW-0175">Coiled coil</keyword>
<evidence type="ECO:0000313" key="4">
    <source>
        <dbReference type="Proteomes" id="UP000068067"/>
    </source>
</evidence>
<feature type="region of interest" description="Disordered" evidence="2">
    <location>
        <begin position="223"/>
        <end position="275"/>
    </location>
</feature>
<proteinExistence type="predicted"/>
<evidence type="ECO:0000313" key="3">
    <source>
        <dbReference type="EMBL" id="ALC06259.1"/>
    </source>
</evidence>
<evidence type="ECO:0000256" key="1">
    <source>
        <dbReference type="SAM" id="Coils"/>
    </source>
</evidence>
<gene>
    <name evidence="3" type="ORF">CDES_09340</name>
</gene>
<dbReference type="STRING" id="931089.CDES_09340"/>
<evidence type="ECO:0008006" key="5">
    <source>
        <dbReference type="Google" id="ProtNLM"/>
    </source>
</evidence>
<dbReference type="EMBL" id="CP009220">
    <property type="protein sequence ID" value="ALC06259.1"/>
    <property type="molecule type" value="Genomic_DNA"/>
</dbReference>
<dbReference type="AlphaFoldDB" id="A0A0M3Q9T9"/>
<evidence type="ECO:0000256" key="2">
    <source>
        <dbReference type="SAM" id="MobiDB-lite"/>
    </source>
</evidence>
<dbReference type="PATRIC" id="fig|931089.4.peg.1886"/>